<dbReference type="RefSeq" id="WP_012415243.1">
    <property type="nucleotide sequence ID" value="NC_010644.1"/>
</dbReference>
<name>B2KDN2_ELUMP</name>
<evidence type="ECO:0000313" key="2">
    <source>
        <dbReference type="EMBL" id="ACC98628.1"/>
    </source>
</evidence>
<sequence length="84" mass="9655">MTREEIIEQPKLYMEIPKTIIFIIAAFISFSLWLASTITTPKKLENIEQRLNAVEQNYLVLNSKISASSEDIRDIKQILMGGKK</sequence>
<keyword evidence="3" id="KW-1185">Reference proteome</keyword>
<dbReference type="AlphaFoldDB" id="B2KDN2"/>
<evidence type="ECO:0000313" key="3">
    <source>
        <dbReference type="Proteomes" id="UP000001029"/>
    </source>
</evidence>
<dbReference type="STRING" id="445932.Emin_1076"/>
<keyword evidence="1" id="KW-0812">Transmembrane</keyword>
<proteinExistence type="predicted"/>
<evidence type="ECO:0000256" key="1">
    <source>
        <dbReference type="SAM" id="Phobius"/>
    </source>
</evidence>
<accession>B2KDN2</accession>
<keyword evidence="1" id="KW-1133">Transmembrane helix</keyword>
<dbReference type="EMBL" id="CP001055">
    <property type="protein sequence ID" value="ACC98628.1"/>
    <property type="molecule type" value="Genomic_DNA"/>
</dbReference>
<organism evidence="2 3">
    <name type="scientific">Elusimicrobium minutum (strain Pei191)</name>
    <dbReference type="NCBI Taxonomy" id="445932"/>
    <lineage>
        <taxon>Bacteria</taxon>
        <taxon>Pseudomonadati</taxon>
        <taxon>Elusimicrobiota</taxon>
        <taxon>Elusimicrobia</taxon>
        <taxon>Elusimicrobiales</taxon>
        <taxon>Elusimicrobiaceae</taxon>
        <taxon>Elusimicrobium</taxon>
    </lineage>
</organism>
<feature type="transmembrane region" description="Helical" evidence="1">
    <location>
        <begin position="20"/>
        <end position="40"/>
    </location>
</feature>
<keyword evidence="1" id="KW-0472">Membrane</keyword>
<dbReference type="HOGENOM" id="CLU_2522305_0_0_0"/>
<dbReference type="Proteomes" id="UP000001029">
    <property type="component" value="Chromosome"/>
</dbReference>
<gene>
    <name evidence="2" type="ordered locus">Emin_1076</name>
</gene>
<reference evidence="2 3" key="1">
    <citation type="journal article" date="2009" name="Appl. Environ. Microbiol.">
        <title>Genomic analysis of 'Elusimicrobium minutum,' the first cultivated representative of the phylum 'Elusimicrobia' (formerly termite group 1).</title>
        <authorList>
            <person name="Herlemann D.P.R."/>
            <person name="Geissinger O."/>
            <person name="Ikeda-Ohtsubo W."/>
            <person name="Kunin V."/>
            <person name="Sun H."/>
            <person name="Lapidus A."/>
            <person name="Hugenholtz P."/>
            <person name="Brune A."/>
        </authorList>
    </citation>
    <scope>NUCLEOTIDE SEQUENCE [LARGE SCALE GENOMIC DNA]</scope>
    <source>
        <strain evidence="2 3">Pei191</strain>
    </source>
</reference>
<protein>
    <submittedName>
        <fullName evidence="2">Uncharacterized protein</fullName>
    </submittedName>
</protein>
<dbReference type="KEGG" id="emi:Emin_1076"/>